<proteinExistence type="predicted"/>
<sequence>MTSFMNRLSKAIISNFSTLNEESATAFLNEISLNKDLSKRIISWLAVSGIIPYSKTGSILELSRKFKEYKKMANMYELEDPILINSDTHGQLECSRWNRFHSIVCGDTERTIIWFNQIYHQMNENNREEEDQITIQNSTPSCIQQENEMSARERINRIFKFLLFENRQFSYAQGYDRFAFATFSIAVTVFVNKYRLPFLFAEMISFWLTKEFIKMSRIKTLMGDMNFCQIHFQELDLIFSKFAPKVMNSLFDSGNSSIHFVLRWEFLLFAEEHEKIDDILLIWDHLITKQRNPLVFQQFLNALDIAHVIQVTSEEGKTMMESLQQNKKWDILKIMKDSNAIYLNGKEKGDNDTFAKTNLPNQTFAGRIDFENNKVDENHRNGRTNGNNDPVSPLSVATAVVVSSFCSFLLYKRINK</sequence>
<dbReference type="Proteomes" id="UP000179807">
    <property type="component" value="Unassembled WGS sequence"/>
</dbReference>
<dbReference type="PANTHER" id="PTHR22957">
    <property type="entry name" value="TBC1 DOMAIN FAMILY MEMBER GTPASE-ACTIVATING PROTEIN"/>
    <property type="match status" value="1"/>
</dbReference>
<dbReference type="GeneID" id="94838614"/>
<keyword evidence="3" id="KW-1185">Reference proteome</keyword>
<reference evidence="2" key="1">
    <citation type="submission" date="2016-10" db="EMBL/GenBank/DDBJ databases">
        <authorList>
            <person name="Benchimol M."/>
            <person name="Almeida L.G."/>
            <person name="Vasconcelos A.T."/>
            <person name="Perreira-Neves A."/>
            <person name="Rosa I.A."/>
            <person name="Tasca T."/>
            <person name="Bogo M.R."/>
            <person name="de Souza W."/>
        </authorList>
    </citation>
    <scope>NUCLEOTIDE SEQUENCE [LARGE SCALE GENOMIC DNA]</scope>
    <source>
        <strain evidence="2">K</strain>
    </source>
</reference>
<feature type="domain" description="Rab-GAP TBC" evidence="1">
    <location>
        <begin position="87"/>
        <end position="290"/>
    </location>
</feature>
<dbReference type="InterPro" id="IPR035969">
    <property type="entry name" value="Rab-GAP_TBC_sf"/>
</dbReference>
<gene>
    <name evidence="2" type="ORF">TRFO_24706</name>
</gene>
<evidence type="ECO:0000313" key="2">
    <source>
        <dbReference type="EMBL" id="OHT07056.1"/>
    </source>
</evidence>
<comment type="caution">
    <text evidence="2">The sequence shown here is derived from an EMBL/GenBank/DDBJ whole genome shotgun (WGS) entry which is preliminary data.</text>
</comment>
<evidence type="ECO:0000259" key="1">
    <source>
        <dbReference type="PROSITE" id="PS50086"/>
    </source>
</evidence>
<dbReference type="PROSITE" id="PS50086">
    <property type="entry name" value="TBC_RABGAP"/>
    <property type="match status" value="1"/>
</dbReference>
<dbReference type="EMBL" id="MLAK01000706">
    <property type="protein sequence ID" value="OHT07056.1"/>
    <property type="molecule type" value="Genomic_DNA"/>
</dbReference>
<protein>
    <recommendedName>
        <fullName evidence="1">Rab-GAP TBC domain-containing protein</fullName>
    </recommendedName>
</protein>
<accession>A0A1J4K848</accession>
<dbReference type="VEuPathDB" id="TrichDB:TRFO_24706"/>
<dbReference type="PANTHER" id="PTHR22957:SF168">
    <property type="entry name" value="TBC DOMAIN-CONTAINING PROTEIN KINASE-LIKE PROTEIN"/>
    <property type="match status" value="1"/>
</dbReference>
<evidence type="ECO:0000313" key="3">
    <source>
        <dbReference type="Proteomes" id="UP000179807"/>
    </source>
</evidence>
<dbReference type="Gene3D" id="1.10.472.80">
    <property type="entry name" value="Ypt/Rab-GAP domain of gyp1p, domain 3"/>
    <property type="match status" value="1"/>
</dbReference>
<dbReference type="GO" id="GO:0005096">
    <property type="term" value="F:GTPase activator activity"/>
    <property type="evidence" value="ECO:0007669"/>
    <property type="project" value="TreeGrafter"/>
</dbReference>
<dbReference type="RefSeq" id="XP_068360192.1">
    <property type="nucleotide sequence ID" value="XM_068503910.1"/>
</dbReference>
<name>A0A1J4K848_9EUKA</name>
<organism evidence="2 3">
    <name type="scientific">Tritrichomonas foetus</name>
    <dbReference type="NCBI Taxonomy" id="1144522"/>
    <lineage>
        <taxon>Eukaryota</taxon>
        <taxon>Metamonada</taxon>
        <taxon>Parabasalia</taxon>
        <taxon>Tritrichomonadida</taxon>
        <taxon>Tritrichomonadidae</taxon>
        <taxon>Tritrichomonas</taxon>
    </lineage>
</organism>
<dbReference type="AlphaFoldDB" id="A0A1J4K848"/>
<dbReference type="InterPro" id="IPR000195">
    <property type="entry name" value="Rab-GAP-TBC_dom"/>
</dbReference>
<dbReference type="SUPFAM" id="SSF47923">
    <property type="entry name" value="Ypt/Rab-GAP domain of gyp1p"/>
    <property type="match status" value="2"/>
</dbReference>